<dbReference type="InterPro" id="IPR000182">
    <property type="entry name" value="GNAT_dom"/>
</dbReference>
<dbReference type="OMA" id="KAKWNIW"/>
<dbReference type="InterPro" id="IPR052523">
    <property type="entry name" value="Trichothecene_AcTrans"/>
</dbReference>
<dbReference type="EMBL" id="CH476626">
    <property type="protein sequence ID" value="EDO03095.1"/>
    <property type="molecule type" value="Genomic_DNA"/>
</dbReference>
<dbReference type="CDD" id="cd04301">
    <property type="entry name" value="NAT_SF"/>
    <property type="match status" value="1"/>
</dbReference>
<evidence type="ECO:0000259" key="1">
    <source>
        <dbReference type="PROSITE" id="PS51186"/>
    </source>
</evidence>
<dbReference type="Gene3D" id="3.40.630.30">
    <property type="match status" value="1"/>
</dbReference>
<gene>
    <name evidence="2" type="ORF">SS1G_05574</name>
</gene>
<protein>
    <recommendedName>
        <fullName evidence="1">N-acetyltransferase domain-containing protein</fullName>
    </recommendedName>
</protein>
<dbReference type="InterPro" id="IPR016181">
    <property type="entry name" value="Acyl_CoA_acyltransferase"/>
</dbReference>
<name>A7EJS9_SCLS1</name>
<dbReference type="PROSITE" id="PS51186">
    <property type="entry name" value="GNAT"/>
    <property type="match status" value="1"/>
</dbReference>
<dbReference type="PANTHER" id="PTHR42791">
    <property type="entry name" value="GNAT FAMILY ACETYLTRANSFERASE"/>
    <property type="match status" value="1"/>
</dbReference>
<dbReference type="RefSeq" id="XP_001594144.1">
    <property type="nucleotide sequence ID" value="XM_001594094.1"/>
</dbReference>
<evidence type="ECO:0000313" key="3">
    <source>
        <dbReference type="Proteomes" id="UP000001312"/>
    </source>
</evidence>
<dbReference type="eggNOG" id="ENOG502SJAV">
    <property type="taxonomic scope" value="Eukaryota"/>
</dbReference>
<dbReference type="GO" id="GO:0016747">
    <property type="term" value="F:acyltransferase activity, transferring groups other than amino-acyl groups"/>
    <property type="evidence" value="ECO:0007669"/>
    <property type="project" value="InterPro"/>
</dbReference>
<dbReference type="SUPFAM" id="SSF55729">
    <property type="entry name" value="Acyl-CoA N-acyltransferases (Nat)"/>
    <property type="match status" value="1"/>
</dbReference>
<organism evidence="2 3">
    <name type="scientific">Sclerotinia sclerotiorum (strain ATCC 18683 / 1980 / Ss-1)</name>
    <name type="common">White mold</name>
    <name type="synonym">Whetzelinia sclerotiorum</name>
    <dbReference type="NCBI Taxonomy" id="665079"/>
    <lineage>
        <taxon>Eukaryota</taxon>
        <taxon>Fungi</taxon>
        <taxon>Dikarya</taxon>
        <taxon>Ascomycota</taxon>
        <taxon>Pezizomycotina</taxon>
        <taxon>Leotiomycetes</taxon>
        <taxon>Helotiales</taxon>
        <taxon>Sclerotiniaceae</taxon>
        <taxon>Sclerotinia</taxon>
    </lineage>
</organism>
<dbReference type="InParanoid" id="A7EJS9"/>
<dbReference type="AlphaFoldDB" id="A7EJS9"/>
<dbReference type="Pfam" id="PF13508">
    <property type="entry name" value="Acetyltransf_7"/>
    <property type="match status" value="1"/>
</dbReference>
<sequence length="246" mass="28248">MVIGKHEKELKCVKVNQTFHVEHQLKILSVIMVLKVEVCNDDDMHRVFEIFCQAFGTKHPMIEAVYPNHDTPAGRLSGANRMLETKNKEPHTTFLKVVDTDTGVMIAKAKWNIWKGVIPPEKDLDGDYWETEEEKEWAQYMMRDFLIKRRTAIKESEGHLVSLDILAVDPAYQRRGAGRLLVKWGTAIADELGYVAIVEASEAGRPLYESEGFEYVERCTTNIPEKWAGRKGEGFLWMVRPARKLN</sequence>
<feature type="domain" description="N-acetyltransferase" evidence="1">
    <location>
        <begin position="104"/>
        <end position="243"/>
    </location>
</feature>
<dbReference type="GeneID" id="5490151"/>
<reference evidence="3" key="1">
    <citation type="journal article" date="2011" name="PLoS Genet.">
        <title>Genomic analysis of the necrotrophic fungal pathogens Sclerotinia sclerotiorum and Botrytis cinerea.</title>
        <authorList>
            <person name="Amselem J."/>
            <person name="Cuomo C.A."/>
            <person name="van Kan J.A."/>
            <person name="Viaud M."/>
            <person name="Benito E.P."/>
            <person name="Couloux A."/>
            <person name="Coutinho P.M."/>
            <person name="de Vries R.P."/>
            <person name="Dyer P.S."/>
            <person name="Fillinger S."/>
            <person name="Fournier E."/>
            <person name="Gout L."/>
            <person name="Hahn M."/>
            <person name="Kohn L."/>
            <person name="Lapalu N."/>
            <person name="Plummer K.M."/>
            <person name="Pradier J.M."/>
            <person name="Quevillon E."/>
            <person name="Sharon A."/>
            <person name="Simon A."/>
            <person name="ten Have A."/>
            <person name="Tudzynski B."/>
            <person name="Tudzynski P."/>
            <person name="Wincker P."/>
            <person name="Andrew M."/>
            <person name="Anthouard V."/>
            <person name="Beever R.E."/>
            <person name="Beffa R."/>
            <person name="Benoit I."/>
            <person name="Bouzid O."/>
            <person name="Brault B."/>
            <person name="Chen Z."/>
            <person name="Choquer M."/>
            <person name="Collemare J."/>
            <person name="Cotton P."/>
            <person name="Danchin E.G."/>
            <person name="Da Silva C."/>
            <person name="Gautier A."/>
            <person name="Giraud C."/>
            <person name="Giraud T."/>
            <person name="Gonzalez C."/>
            <person name="Grossetete S."/>
            <person name="Guldener U."/>
            <person name="Henrissat B."/>
            <person name="Howlett B.J."/>
            <person name="Kodira C."/>
            <person name="Kretschmer M."/>
            <person name="Lappartient A."/>
            <person name="Leroch M."/>
            <person name="Levis C."/>
            <person name="Mauceli E."/>
            <person name="Neuveglise C."/>
            <person name="Oeser B."/>
            <person name="Pearson M."/>
            <person name="Poulain J."/>
            <person name="Poussereau N."/>
            <person name="Quesneville H."/>
            <person name="Rascle C."/>
            <person name="Schumacher J."/>
            <person name="Segurens B."/>
            <person name="Sexton A."/>
            <person name="Silva E."/>
            <person name="Sirven C."/>
            <person name="Soanes D.M."/>
            <person name="Talbot N.J."/>
            <person name="Templeton M."/>
            <person name="Yandava C."/>
            <person name="Yarden O."/>
            <person name="Zeng Q."/>
            <person name="Rollins J.A."/>
            <person name="Lebrun M.H."/>
            <person name="Dickman M."/>
        </authorList>
    </citation>
    <scope>NUCLEOTIDE SEQUENCE [LARGE SCALE GENOMIC DNA]</scope>
    <source>
        <strain evidence="3">ATCC 18683 / 1980 / Ss-1</strain>
    </source>
</reference>
<dbReference type="HOGENOM" id="CLU_060131_6_5_1"/>
<dbReference type="PANTHER" id="PTHR42791:SF14">
    <property type="entry name" value="N-ACETYLTRANSFERASE DOMAIN-CONTAINING PROTEIN"/>
    <property type="match status" value="1"/>
</dbReference>
<keyword evidence="3" id="KW-1185">Reference proteome</keyword>
<accession>A7EJS9</accession>
<dbReference type="Proteomes" id="UP000001312">
    <property type="component" value="Unassembled WGS sequence"/>
</dbReference>
<evidence type="ECO:0000313" key="2">
    <source>
        <dbReference type="EMBL" id="EDO03095.1"/>
    </source>
</evidence>
<dbReference type="KEGG" id="ssl:SS1G_05574"/>
<proteinExistence type="predicted"/>